<evidence type="ECO:0000313" key="1">
    <source>
        <dbReference type="EMBL" id="KAK3721141.1"/>
    </source>
</evidence>
<sequence>MAAASSGSSVDAIRYRYHHVFLPADLPQEDDLNDRREAQLLRTTIDSLTALNMFLPQDGRIQHVQKALKMLKLMEKVHSGGVTEAEFLRAMEQLVDGDISISLHVRAQNAGALISKTDDGRIQFDFFELLPTNKAVMTTQGRLQRSFPATVVIVPMDVFRQQGFQKTVAHTLANMSSQAVVGMQPQARKAGSLHDEDRDTTHPGIVTELFAGFLSAVGNPTAVSEIFKNTREDVL</sequence>
<organism evidence="1 2">
    <name type="scientific">Vermiconidia calcicola</name>
    <dbReference type="NCBI Taxonomy" id="1690605"/>
    <lineage>
        <taxon>Eukaryota</taxon>
        <taxon>Fungi</taxon>
        <taxon>Dikarya</taxon>
        <taxon>Ascomycota</taxon>
        <taxon>Pezizomycotina</taxon>
        <taxon>Dothideomycetes</taxon>
        <taxon>Dothideomycetidae</taxon>
        <taxon>Mycosphaerellales</taxon>
        <taxon>Extremaceae</taxon>
        <taxon>Vermiconidia</taxon>
    </lineage>
</organism>
<evidence type="ECO:0000313" key="2">
    <source>
        <dbReference type="Proteomes" id="UP001281147"/>
    </source>
</evidence>
<proteinExistence type="predicted"/>
<accession>A0ACC3NQS4</accession>
<dbReference type="EMBL" id="JAUTXU010000019">
    <property type="protein sequence ID" value="KAK3721141.1"/>
    <property type="molecule type" value="Genomic_DNA"/>
</dbReference>
<name>A0ACC3NQS4_9PEZI</name>
<gene>
    <name evidence="1" type="ORF">LTR37_003431</name>
</gene>
<protein>
    <submittedName>
        <fullName evidence="1">Uncharacterized protein</fullName>
    </submittedName>
</protein>
<reference evidence="1" key="1">
    <citation type="submission" date="2023-07" db="EMBL/GenBank/DDBJ databases">
        <title>Black Yeasts Isolated from many extreme environments.</title>
        <authorList>
            <person name="Coleine C."/>
            <person name="Stajich J.E."/>
            <person name="Selbmann L."/>
        </authorList>
    </citation>
    <scope>NUCLEOTIDE SEQUENCE</scope>
    <source>
        <strain evidence="1">CCFEE 5714</strain>
    </source>
</reference>
<keyword evidence="2" id="KW-1185">Reference proteome</keyword>
<dbReference type="Proteomes" id="UP001281147">
    <property type="component" value="Unassembled WGS sequence"/>
</dbReference>
<comment type="caution">
    <text evidence="1">The sequence shown here is derived from an EMBL/GenBank/DDBJ whole genome shotgun (WGS) entry which is preliminary data.</text>
</comment>